<dbReference type="Proteomes" id="UP000286050">
    <property type="component" value="Unassembled WGS sequence"/>
</dbReference>
<evidence type="ECO:0000313" key="1">
    <source>
        <dbReference type="EMBL" id="RHD57415.1"/>
    </source>
</evidence>
<proteinExistence type="predicted"/>
<organism evidence="1 2">
    <name type="scientific">Collinsella intestinalis</name>
    <dbReference type="NCBI Taxonomy" id="147207"/>
    <lineage>
        <taxon>Bacteria</taxon>
        <taxon>Bacillati</taxon>
        <taxon>Actinomycetota</taxon>
        <taxon>Coriobacteriia</taxon>
        <taxon>Coriobacteriales</taxon>
        <taxon>Coriobacteriaceae</taxon>
        <taxon>Collinsella</taxon>
    </lineage>
</organism>
<accession>A0A414FZU5</accession>
<protein>
    <submittedName>
        <fullName evidence="1">Uncharacterized protein</fullName>
    </submittedName>
</protein>
<comment type="caution">
    <text evidence="1">The sequence shown here is derived from an EMBL/GenBank/DDBJ whole genome shotgun (WGS) entry which is preliminary data.</text>
</comment>
<evidence type="ECO:0000313" key="2">
    <source>
        <dbReference type="Proteomes" id="UP000286050"/>
    </source>
</evidence>
<gene>
    <name evidence="1" type="ORF">DW787_00795</name>
</gene>
<dbReference type="EMBL" id="QSJI01000001">
    <property type="protein sequence ID" value="RHD57415.1"/>
    <property type="molecule type" value="Genomic_DNA"/>
</dbReference>
<reference evidence="1 2" key="1">
    <citation type="submission" date="2018-08" db="EMBL/GenBank/DDBJ databases">
        <title>A genome reference for cultivated species of the human gut microbiota.</title>
        <authorList>
            <person name="Zou Y."/>
            <person name="Xue W."/>
            <person name="Luo G."/>
        </authorList>
    </citation>
    <scope>NUCLEOTIDE SEQUENCE [LARGE SCALE GENOMIC DNA]</scope>
    <source>
        <strain evidence="1 2">AM30-5LB</strain>
    </source>
</reference>
<sequence>MLRTPGAGAPRLREQWTLQDLFLQAAHNRAEASGESRPPRLPPTVTRTVIQALKTLGRNGASDEAVSALARNLTDEDANTLLKESKGLTSLITEVAKRIWRERHDG</sequence>
<dbReference type="AlphaFoldDB" id="A0A414FZU5"/>
<name>A0A414FZU5_9ACTN</name>